<feature type="non-terminal residue" evidence="1">
    <location>
        <position position="1"/>
    </location>
</feature>
<evidence type="ECO:0000313" key="1">
    <source>
        <dbReference type="EMBL" id="TFE67195.1"/>
    </source>
</evidence>
<gene>
    <name evidence="1" type="ORF">A7Q10_09740</name>
</gene>
<dbReference type="RefSeq" id="WP_208527713.1">
    <property type="nucleotide sequence ID" value="NZ_LXQC01000158.1"/>
</dbReference>
<proteinExistence type="predicted"/>
<sequence>QAGEDVNKDNFSGETIMNIFSHWKQKLFSLVLAVAIWIILKESIEPGSLDQLLTSLRLLK</sequence>
<protein>
    <submittedName>
        <fullName evidence="1">Uncharacterized protein</fullName>
    </submittedName>
</protein>
<organism evidence="1 2">
    <name type="scientific">Methylacidiphilum caldifontis</name>
    <dbReference type="NCBI Taxonomy" id="2795386"/>
    <lineage>
        <taxon>Bacteria</taxon>
        <taxon>Pseudomonadati</taxon>
        <taxon>Verrucomicrobiota</taxon>
        <taxon>Methylacidiphilae</taxon>
        <taxon>Methylacidiphilales</taxon>
        <taxon>Methylacidiphilaceae</taxon>
        <taxon>Methylacidiphilum (ex Ratnadevi et al. 2023)</taxon>
    </lineage>
</organism>
<comment type="caution">
    <text evidence="1">The sequence shown here is derived from an EMBL/GenBank/DDBJ whole genome shotgun (WGS) entry which is preliminary data.</text>
</comment>
<reference evidence="1 2" key="1">
    <citation type="submission" date="2016-05" db="EMBL/GenBank/DDBJ databases">
        <title>Diversity and Homogeneity among Thermoacidophilic Verrucomicrobia Methanotrophs Linked with Geographical Origin.</title>
        <authorList>
            <person name="Erikstad H.-A."/>
            <person name="Smestad N.B."/>
            <person name="Ceballos R.M."/>
            <person name="Birkeland N.-K."/>
        </authorList>
    </citation>
    <scope>NUCLEOTIDE SEQUENCE [LARGE SCALE GENOMIC DNA]</scope>
    <source>
        <strain evidence="1 2">Phi</strain>
    </source>
</reference>
<accession>A0A4Y8P9C0</accession>
<dbReference type="EMBL" id="LXQC01000158">
    <property type="protein sequence ID" value="TFE67195.1"/>
    <property type="molecule type" value="Genomic_DNA"/>
</dbReference>
<dbReference type="AlphaFoldDB" id="A0A4Y8P9C0"/>
<keyword evidence="2" id="KW-1185">Reference proteome</keyword>
<name>A0A4Y8P9C0_9BACT</name>
<dbReference type="Proteomes" id="UP000297713">
    <property type="component" value="Unassembled WGS sequence"/>
</dbReference>
<evidence type="ECO:0000313" key="2">
    <source>
        <dbReference type="Proteomes" id="UP000297713"/>
    </source>
</evidence>